<reference evidence="11 12" key="1">
    <citation type="submission" date="2016-06" db="EMBL/GenBank/DDBJ databases">
        <title>Genome of Rhinopithecus bieti.</title>
        <authorList>
            <person name="Wu"/>
            <person name="C.-I. and Zhang"/>
            <person name="Y."/>
        </authorList>
    </citation>
    <scope>NUCLEOTIDE SEQUENCE</scope>
</reference>
<evidence type="ECO:0000256" key="9">
    <source>
        <dbReference type="PROSITE-ProRule" id="PRU00042"/>
    </source>
</evidence>
<protein>
    <recommendedName>
        <fullName evidence="10">C2H2-type domain-containing protein</fullName>
    </recommendedName>
</protein>
<dbReference type="GeneTree" id="ENSGT00940000163506"/>
<dbReference type="Gene3D" id="3.30.160.60">
    <property type="entry name" value="Classic Zinc Finger"/>
    <property type="match status" value="2"/>
</dbReference>
<dbReference type="Proteomes" id="UP000233180">
    <property type="component" value="Unassembled WGS sequence"/>
</dbReference>
<feature type="domain" description="C2H2-type" evidence="10">
    <location>
        <begin position="94"/>
        <end position="118"/>
    </location>
</feature>
<dbReference type="InterPro" id="IPR036236">
    <property type="entry name" value="Znf_C2H2_sf"/>
</dbReference>
<keyword evidence="3" id="KW-0479">Metal-binding</keyword>
<evidence type="ECO:0000256" key="2">
    <source>
        <dbReference type="ARBA" id="ARBA00006991"/>
    </source>
</evidence>
<reference evidence="11" key="2">
    <citation type="submission" date="2025-08" db="UniProtKB">
        <authorList>
            <consortium name="Ensembl"/>
        </authorList>
    </citation>
    <scope>IDENTIFICATION</scope>
</reference>
<organism evidence="11 12">
    <name type="scientific">Rhinopithecus bieti</name>
    <name type="common">Black snub-nosed monkey</name>
    <name type="synonym">Pygathrix bieti</name>
    <dbReference type="NCBI Taxonomy" id="61621"/>
    <lineage>
        <taxon>Eukaryota</taxon>
        <taxon>Metazoa</taxon>
        <taxon>Chordata</taxon>
        <taxon>Craniata</taxon>
        <taxon>Vertebrata</taxon>
        <taxon>Euteleostomi</taxon>
        <taxon>Mammalia</taxon>
        <taxon>Eutheria</taxon>
        <taxon>Euarchontoglires</taxon>
        <taxon>Primates</taxon>
        <taxon>Haplorrhini</taxon>
        <taxon>Catarrhini</taxon>
        <taxon>Cercopithecidae</taxon>
        <taxon>Colobinae</taxon>
        <taxon>Rhinopithecus</taxon>
    </lineage>
</organism>
<evidence type="ECO:0000256" key="6">
    <source>
        <dbReference type="ARBA" id="ARBA00022833"/>
    </source>
</evidence>
<keyword evidence="4" id="KW-0677">Repeat</keyword>
<evidence type="ECO:0000256" key="1">
    <source>
        <dbReference type="ARBA" id="ARBA00004123"/>
    </source>
</evidence>
<dbReference type="GO" id="GO:0005634">
    <property type="term" value="C:nucleus"/>
    <property type="evidence" value="ECO:0007669"/>
    <property type="project" value="UniProtKB-SubCell"/>
</dbReference>
<dbReference type="AlphaFoldDB" id="A0A2K6JR24"/>
<evidence type="ECO:0000256" key="8">
    <source>
        <dbReference type="ARBA" id="ARBA00023242"/>
    </source>
</evidence>
<evidence type="ECO:0000256" key="4">
    <source>
        <dbReference type="ARBA" id="ARBA00022737"/>
    </source>
</evidence>
<keyword evidence="8" id="KW-0539">Nucleus</keyword>
<accession>A0A2K6JR24</accession>
<dbReference type="FunFam" id="3.30.160.60:FF:000047">
    <property type="entry name" value="zinc finger protein OZF"/>
    <property type="match status" value="1"/>
</dbReference>
<proteinExistence type="inferred from homology"/>
<comment type="similarity">
    <text evidence="2">Belongs to the krueppel C2H2-type zinc-finger protein family.</text>
</comment>
<keyword evidence="5 9" id="KW-0863">Zinc-finger</keyword>
<feature type="domain" description="C2H2-type" evidence="10">
    <location>
        <begin position="66"/>
        <end position="93"/>
    </location>
</feature>
<sequence length="126" mass="14368">MIVTKSSVMLQLLQIFGESIMKRDHTSVINLADFSDIIHTLQFIGELMLERNLTNVMIVARSSKPHKCDDCGKAFTSRSHIIRRQRMHTGQKSYKCHQCAKVFSLTSLLAEYQKIRFGGSCSKCNE</sequence>
<dbReference type="InterPro" id="IPR013087">
    <property type="entry name" value="Znf_C2H2_type"/>
</dbReference>
<keyword evidence="12" id="KW-1185">Reference proteome</keyword>
<evidence type="ECO:0000313" key="11">
    <source>
        <dbReference type="Ensembl" id="ENSRBIP00000001470.1"/>
    </source>
</evidence>
<evidence type="ECO:0000256" key="5">
    <source>
        <dbReference type="ARBA" id="ARBA00022771"/>
    </source>
</evidence>
<dbReference type="GO" id="GO:0000978">
    <property type="term" value="F:RNA polymerase II cis-regulatory region sequence-specific DNA binding"/>
    <property type="evidence" value="ECO:0007669"/>
    <property type="project" value="TreeGrafter"/>
</dbReference>
<evidence type="ECO:0000256" key="7">
    <source>
        <dbReference type="ARBA" id="ARBA00023125"/>
    </source>
</evidence>
<keyword evidence="7" id="KW-0238">DNA-binding</keyword>
<dbReference type="PANTHER" id="PTHR23226:SF371">
    <property type="entry name" value="ZINC FINGER PROTEIN 112-LIKE PROTEIN"/>
    <property type="match status" value="1"/>
</dbReference>
<comment type="subcellular location">
    <subcellularLocation>
        <location evidence="1">Nucleus</location>
    </subcellularLocation>
</comment>
<dbReference type="PANTHER" id="PTHR23226">
    <property type="entry name" value="ZINC FINGER AND SCAN DOMAIN-CONTAINING"/>
    <property type="match status" value="1"/>
</dbReference>
<reference evidence="11" key="3">
    <citation type="submission" date="2025-09" db="UniProtKB">
        <authorList>
            <consortium name="Ensembl"/>
        </authorList>
    </citation>
    <scope>IDENTIFICATION</scope>
</reference>
<evidence type="ECO:0000313" key="12">
    <source>
        <dbReference type="Proteomes" id="UP000233180"/>
    </source>
</evidence>
<keyword evidence="6" id="KW-0862">Zinc</keyword>
<dbReference type="PROSITE" id="PS50157">
    <property type="entry name" value="ZINC_FINGER_C2H2_2"/>
    <property type="match status" value="2"/>
</dbReference>
<dbReference type="GO" id="GO:0008270">
    <property type="term" value="F:zinc ion binding"/>
    <property type="evidence" value="ECO:0007669"/>
    <property type="project" value="UniProtKB-KW"/>
</dbReference>
<evidence type="ECO:0000256" key="3">
    <source>
        <dbReference type="ARBA" id="ARBA00022723"/>
    </source>
</evidence>
<name>A0A2K6JR24_RHIBE</name>
<evidence type="ECO:0000259" key="10">
    <source>
        <dbReference type="PROSITE" id="PS50157"/>
    </source>
</evidence>
<dbReference type="Ensembl" id="ENSRBIT00000008124.1">
    <property type="protein sequence ID" value="ENSRBIP00000001470.1"/>
    <property type="gene ID" value="ENSRBIG00000007523.1"/>
</dbReference>
<dbReference type="SUPFAM" id="SSF57667">
    <property type="entry name" value="beta-beta-alpha zinc fingers"/>
    <property type="match status" value="1"/>
</dbReference>
<dbReference type="OMA" id="IIHTLQF"/>
<dbReference type="GO" id="GO:0000981">
    <property type="term" value="F:DNA-binding transcription factor activity, RNA polymerase II-specific"/>
    <property type="evidence" value="ECO:0007669"/>
    <property type="project" value="TreeGrafter"/>
</dbReference>